<organism evidence="2 3">
    <name type="scientific">Trypanosoma vivax (strain Y486)</name>
    <dbReference type="NCBI Taxonomy" id="1055687"/>
    <lineage>
        <taxon>Eukaryota</taxon>
        <taxon>Discoba</taxon>
        <taxon>Euglenozoa</taxon>
        <taxon>Kinetoplastea</taxon>
        <taxon>Metakinetoplastina</taxon>
        <taxon>Trypanosomatida</taxon>
        <taxon>Trypanosomatidae</taxon>
        <taxon>Trypanosoma</taxon>
        <taxon>Duttonella</taxon>
    </lineage>
</organism>
<accession>F9WTF2</accession>
<dbReference type="AlphaFoldDB" id="F9WTF2"/>
<dbReference type="VEuPathDB" id="TriTrypDB:TvY486_0037210"/>
<feature type="region of interest" description="Disordered" evidence="1">
    <location>
        <begin position="26"/>
        <end position="76"/>
    </location>
</feature>
<feature type="compositionally biased region" description="Low complexity" evidence="1">
    <location>
        <begin position="32"/>
        <end position="46"/>
    </location>
</feature>
<dbReference type="Proteomes" id="UP000009027">
    <property type="component" value="Unassembled WGS sequence"/>
</dbReference>
<evidence type="ECO:0000313" key="2">
    <source>
        <dbReference type="EMBL" id="CCD20845.1"/>
    </source>
</evidence>
<evidence type="ECO:0000256" key="1">
    <source>
        <dbReference type="SAM" id="MobiDB-lite"/>
    </source>
</evidence>
<protein>
    <submittedName>
        <fullName evidence="2">Uncharacterized protein</fullName>
    </submittedName>
</protein>
<gene>
    <name evidence="2" type="ORF">TvY486_0037210</name>
</gene>
<sequence>MLVPAARAFFVSDRVRGRRVASACGSCRRTPSGRASVGGAPVGGASLRTARKARDKTQRGRAQRRKKARRWPPALATAAATSAARWWRHGSTQRAVPHVVEKRHGVGAWTHGLAARGVQRGANGGAVQGKGSR</sequence>
<evidence type="ECO:0000313" key="3">
    <source>
        <dbReference type="Proteomes" id="UP000009027"/>
    </source>
</evidence>
<feature type="compositionally biased region" description="Basic residues" evidence="1">
    <location>
        <begin position="49"/>
        <end position="70"/>
    </location>
</feature>
<dbReference type="EMBL" id="CAEX01006417">
    <property type="protein sequence ID" value="CCD20845.1"/>
    <property type="molecule type" value="Genomic_DNA"/>
</dbReference>
<name>F9WTF2_TRYVY</name>
<keyword evidence="3" id="KW-1185">Reference proteome</keyword>
<reference evidence="2 3" key="1">
    <citation type="journal article" date="2012" name="Proc. Natl. Acad. Sci. U.S.A.">
        <title>Antigenic diversity is generated by distinct evolutionary mechanisms in African trypanosome species.</title>
        <authorList>
            <person name="Jackson A.P."/>
            <person name="Berry A."/>
            <person name="Aslett M."/>
            <person name="Allison H.C."/>
            <person name="Burton P."/>
            <person name="Vavrova-Anderson J."/>
            <person name="Brown R."/>
            <person name="Browne H."/>
            <person name="Corton N."/>
            <person name="Hauser H."/>
            <person name="Gamble J."/>
            <person name="Gilderthorp R."/>
            <person name="Marcello L."/>
            <person name="McQuillan J."/>
            <person name="Otto T.D."/>
            <person name="Quail M.A."/>
            <person name="Sanders M.J."/>
            <person name="van Tonder A."/>
            <person name="Ginger M.L."/>
            <person name="Field M.C."/>
            <person name="Barry J.D."/>
            <person name="Hertz-Fowler C."/>
            <person name="Berriman M."/>
        </authorList>
    </citation>
    <scope>NUCLEOTIDE SEQUENCE</scope>
    <source>
        <strain evidence="2 3">Y486</strain>
    </source>
</reference>
<proteinExistence type="predicted"/>